<feature type="transmembrane region" description="Helical" evidence="2">
    <location>
        <begin position="16"/>
        <end position="41"/>
    </location>
</feature>
<dbReference type="RefSeq" id="WP_093855669.1">
    <property type="nucleotide sequence ID" value="NZ_BJVZ01000001.1"/>
</dbReference>
<name>A0A1G9Y0K1_9BACI</name>
<keyword evidence="4" id="KW-1185">Reference proteome</keyword>
<dbReference type="Gene3D" id="1.20.5.170">
    <property type="match status" value="1"/>
</dbReference>
<sequence>MASINQETKQTNKFQWFFFVVIIPILFATTLALVISTIAGVNPFQKVQEFGSQVPFLSGVVDDPEEEEEEQNIAKYEALVKDQEAKIENLEAQISEKDQNIEELQQQISEFEDLLAEQEDNRIKEEEAVSKLSSSFAEMEATQAANILIEMDHSLAIKVLVAMPNEVRGEILSSMEAEDAALFSNDLFSNSN</sequence>
<keyword evidence="3" id="KW-0969">Cilium</keyword>
<keyword evidence="2" id="KW-0812">Transmembrane</keyword>
<keyword evidence="1" id="KW-0175">Coiled coil</keyword>
<dbReference type="SUPFAM" id="SSF158791">
    <property type="entry name" value="MgtE N-terminal domain-like"/>
    <property type="match status" value="1"/>
</dbReference>
<dbReference type="EMBL" id="FNIG01000002">
    <property type="protein sequence ID" value="SDN01943.1"/>
    <property type="molecule type" value="Genomic_DNA"/>
</dbReference>
<organism evidence="3 4">
    <name type="scientific">Tenuibacillus multivorans</name>
    <dbReference type="NCBI Taxonomy" id="237069"/>
    <lineage>
        <taxon>Bacteria</taxon>
        <taxon>Bacillati</taxon>
        <taxon>Bacillota</taxon>
        <taxon>Bacilli</taxon>
        <taxon>Bacillales</taxon>
        <taxon>Bacillaceae</taxon>
        <taxon>Tenuibacillus</taxon>
    </lineage>
</organism>
<dbReference type="AlphaFoldDB" id="A0A1G9Y0K1"/>
<dbReference type="OrthoDB" id="1724615at2"/>
<proteinExistence type="predicted"/>
<accession>A0A1G9Y0K1</accession>
<dbReference type="Proteomes" id="UP000199334">
    <property type="component" value="Unassembled WGS sequence"/>
</dbReference>
<dbReference type="Pfam" id="PF15934">
    <property type="entry name" value="Yuri_gagarin"/>
    <property type="match status" value="1"/>
</dbReference>
<dbReference type="STRING" id="237069.SAMN05216498_1169"/>
<keyword evidence="2" id="KW-1133">Transmembrane helix</keyword>
<evidence type="ECO:0000313" key="4">
    <source>
        <dbReference type="Proteomes" id="UP000199334"/>
    </source>
</evidence>
<protein>
    <submittedName>
        <fullName evidence="3">Flagellar motility protein MotE, a chaperone for MotC folding</fullName>
    </submittedName>
</protein>
<keyword evidence="2" id="KW-0472">Membrane</keyword>
<feature type="coiled-coil region" evidence="1">
    <location>
        <begin position="66"/>
        <end position="128"/>
    </location>
</feature>
<evidence type="ECO:0000256" key="1">
    <source>
        <dbReference type="SAM" id="Coils"/>
    </source>
</evidence>
<evidence type="ECO:0000256" key="2">
    <source>
        <dbReference type="SAM" id="Phobius"/>
    </source>
</evidence>
<evidence type="ECO:0000313" key="3">
    <source>
        <dbReference type="EMBL" id="SDN01943.1"/>
    </source>
</evidence>
<reference evidence="3 4" key="1">
    <citation type="submission" date="2016-10" db="EMBL/GenBank/DDBJ databases">
        <authorList>
            <person name="de Groot N.N."/>
        </authorList>
    </citation>
    <scope>NUCLEOTIDE SEQUENCE [LARGE SCALE GENOMIC DNA]</scope>
    <source>
        <strain evidence="3 4">CGMCC 1.3442</strain>
    </source>
</reference>
<gene>
    <name evidence="3" type="ORF">SAMN05216498_1169</name>
</gene>
<keyword evidence="3" id="KW-0966">Cell projection</keyword>
<keyword evidence="3" id="KW-0282">Flagellum</keyword>
<dbReference type="InterPro" id="IPR031843">
    <property type="entry name" value="Yuri_gagarin"/>
</dbReference>